<dbReference type="Pfam" id="PF04347">
    <property type="entry name" value="FliO"/>
    <property type="match status" value="1"/>
</dbReference>
<organism evidence="7 8">
    <name type="scientific">Novilysobacter ciconiae</name>
    <dbReference type="NCBI Taxonomy" id="2781022"/>
    <lineage>
        <taxon>Bacteria</taxon>
        <taxon>Pseudomonadati</taxon>
        <taxon>Pseudomonadota</taxon>
        <taxon>Gammaproteobacteria</taxon>
        <taxon>Lysobacterales</taxon>
        <taxon>Lysobacteraceae</taxon>
        <taxon>Novilysobacter</taxon>
    </lineage>
</organism>
<dbReference type="RefSeq" id="WP_193986671.1">
    <property type="nucleotide sequence ID" value="NZ_CP063656.1"/>
</dbReference>
<reference evidence="7 8" key="1">
    <citation type="submission" date="2020-10" db="EMBL/GenBank/DDBJ databases">
        <title>complete genome sequencing of Lysobacter sp. H21R20.</title>
        <authorList>
            <person name="Bae J.-W."/>
            <person name="Lee S.-Y."/>
        </authorList>
    </citation>
    <scope>NUCLEOTIDE SEQUENCE [LARGE SCALE GENOMIC DNA]</scope>
    <source>
        <strain evidence="7 8">H21R20</strain>
    </source>
</reference>
<dbReference type="InterPro" id="IPR022781">
    <property type="entry name" value="Flagellar_biosynth_FliO"/>
</dbReference>
<keyword evidence="7" id="KW-0969">Cilium</keyword>
<dbReference type="EMBL" id="CP063656">
    <property type="protein sequence ID" value="QOW20342.1"/>
    <property type="molecule type" value="Genomic_DNA"/>
</dbReference>
<sequence length="148" mass="15307">MADTTHATRNPIASTVIAAWLALSCFTARAGMQDPTVAEADLAAAAGAPVVASGSLVWDLVAVVVPLLLVIAGLVAVLFFARRRYRLTGRDAALSIVQVLPVGPRERVVVLRTRADRVFAIGVGAQSLTLIAELDAADVAVDAVKPGP</sequence>
<keyword evidence="4 6" id="KW-1133">Transmembrane helix</keyword>
<feature type="transmembrane region" description="Helical" evidence="6">
    <location>
        <begin position="56"/>
        <end position="81"/>
    </location>
</feature>
<evidence type="ECO:0000256" key="5">
    <source>
        <dbReference type="ARBA" id="ARBA00023136"/>
    </source>
</evidence>
<keyword evidence="7" id="KW-0966">Cell projection</keyword>
<evidence type="ECO:0000256" key="6">
    <source>
        <dbReference type="SAM" id="Phobius"/>
    </source>
</evidence>
<evidence type="ECO:0000256" key="2">
    <source>
        <dbReference type="ARBA" id="ARBA00022475"/>
    </source>
</evidence>
<dbReference type="GO" id="GO:0044781">
    <property type="term" value="P:bacterial-type flagellum organization"/>
    <property type="evidence" value="ECO:0007669"/>
    <property type="project" value="InterPro"/>
</dbReference>
<evidence type="ECO:0000256" key="3">
    <source>
        <dbReference type="ARBA" id="ARBA00022692"/>
    </source>
</evidence>
<evidence type="ECO:0000313" key="8">
    <source>
        <dbReference type="Proteomes" id="UP000594059"/>
    </source>
</evidence>
<proteinExistence type="predicted"/>
<name>A0A7S6ZSX7_9GAMM</name>
<evidence type="ECO:0000256" key="1">
    <source>
        <dbReference type="ARBA" id="ARBA00004236"/>
    </source>
</evidence>
<gene>
    <name evidence="7" type="ORF">INQ41_04765</name>
</gene>
<dbReference type="GO" id="GO:0016020">
    <property type="term" value="C:membrane"/>
    <property type="evidence" value="ECO:0007669"/>
    <property type="project" value="InterPro"/>
</dbReference>
<keyword evidence="5 6" id="KW-0472">Membrane</keyword>
<dbReference type="KEGG" id="lcic:INQ41_04765"/>
<evidence type="ECO:0000256" key="4">
    <source>
        <dbReference type="ARBA" id="ARBA00022989"/>
    </source>
</evidence>
<keyword evidence="7" id="KW-0282">Flagellum</keyword>
<keyword evidence="8" id="KW-1185">Reference proteome</keyword>
<comment type="subcellular location">
    <subcellularLocation>
        <location evidence="1">Cell membrane</location>
    </subcellularLocation>
</comment>
<accession>A0A7S6ZSX7</accession>
<dbReference type="AlphaFoldDB" id="A0A7S6ZSX7"/>
<keyword evidence="2" id="KW-1003">Cell membrane</keyword>
<evidence type="ECO:0000313" key="7">
    <source>
        <dbReference type="EMBL" id="QOW20342.1"/>
    </source>
</evidence>
<keyword evidence="3 6" id="KW-0812">Transmembrane</keyword>
<dbReference type="Proteomes" id="UP000594059">
    <property type="component" value="Chromosome"/>
</dbReference>
<protein>
    <submittedName>
        <fullName evidence="7">Flagellar biosynthetic protein FliO</fullName>
    </submittedName>
</protein>